<name>A0A183BE42_9TREM</name>
<evidence type="ECO:0000313" key="3">
    <source>
        <dbReference type="WBParaSite" id="ECPE_0001752201-mRNA-1"/>
    </source>
</evidence>
<feature type="transmembrane region" description="Helical" evidence="2">
    <location>
        <begin position="6"/>
        <end position="25"/>
    </location>
</feature>
<dbReference type="WBParaSite" id="ECPE_0001752201-mRNA-1">
    <property type="protein sequence ID" value="ECPE_0001752201-mRNA-1"/>
    <property type="gene ID" value="ECPE_0001752201"/>
</dbReference>
<keyword evidence="2" id="KW-0472">Membrane</keyword>
<keyword evidence="2" id="KW-0812">Transmembrane</keyword>
<protein>
    <submittedName>
        <fullName evidence="3">DUF4190 domain-containing protein</fullName>
    </submittedName>
</protein>
<accession>A0A183BE42</accession>
<evidence type="ECO:0000256" key="1">
    <source>
        <dbReference type="SAM" id="MobiDB-lite"/>
    </source>
</evidence>
<dbReference type="AlphaFoldDB" id="A0A183BE42"/>
<feature type="compositionally biased region" description="Basic and acidic residues" evidence="1">
    <location>
        <begin position="65"/>
        <end position="80"/>
    </location>
</feature>
<evidence type="ECO:0000256" key="2">
    <source>
        <dbReference type="SAM" id="Phobius"/>
    </source>
</evidence>
<organism evidence="3">
    <name type="scientific">Echinostoma caproni</name>
    <dbReference type="NCBI Taxonomy" id="27848"/>
    <lineage>
        <taxon>Eukaryota</taxon>
        <taxon>Metazoa</taxon>
        <taxon>Spiralia</taxon>
        <taxon>Lophotrochozoa</taxon>
        <taxon>Platyhelminthes</taxon>
        <taxon>Trematoda</taxon>
        <taxon>Digenea</taxon>
        <taxon>Plagiorchiida</taxon>
        <taxon>Echinostomata</taxon>
        <taxon>Echinostomatoidea</taxon>
        <taxon>Echinostomatidae</taxon>
        <taxon>Echinostoma</taxon>
    </lineage>
</organism>
<sequence>LIGAVALFISLSTIALLLVACFWWVGGFDRPVEHSAETENEEDGVNTGDNESGDTHPVGRTGFTRRADQLPHEAGDDGGAHRSRKPKHD</sequence>
<reference evidence="3" key="1">
    <citation type="submission" date="2016-06" db="UniProtKB">
        <authorList>
            <consortium name="WormBaseParasite"/>
        </authorList>
    </citation>
    <scope>IDENTIFICATION</scope>
</reference>
<feature type="region of interest" description="Disordered" evidence="1">
    <location>
        <begin position="34"/>
        <end position="89"/>
    </location>
</feature>
<keyword evidence="2" id="KW-1133">Transmembrane helix</keyword>
<proteinExistence type="predicted"/>